<evidence type="ECO:0000259" key="2">
    <source>
        <dbReference type="PROSITE" id="PS50943"/>
    </source>
</evidence>
<dbReference type="Proteomes" id="UP001234880">
    <property type="component" value="Unassembled WGS sequence"/>
</dbReference>
<dbReference type="PRINTS" id="PR00364">
    <property type="entry name" value="DISEASERSIST"/>
</dbReference>
<dbReference type="InterPro" id="IPR027417">
    <property type="entry name" value="P-loop_NTPase"/>
</dbReference>
<evidence type="ECO:0000256" key="1">
    <source>
        <dbReference type="PROSITE-ProRule" id="PRU00339"/>
    </source>
</evidence>
<dbReference type="SUPFAM" id="SSF48452">
    <property type="entry name" value="TPR-like"/>
    <property type="match status" value="1"/>
</dbReference>
<keyword evidence="1" id="KW-0802">TPR repeat</keyword>
<dbReference type="Pfam" id="PF13424">
    <property type="entry name" value="TPR_12"/>
    <property type="match status" value="1"/>
</dbReference>
<dbReference type="Gene3D" id="1.10.10.10">
    <property type="entry name" value="Winged helix-like DNA-binding domain superfamily/Winged helix DNA-binding domain"/>
    <property type="match status" value="1"/>
</dbReference>
<dbReference type="SUPFAM" id="SSF52540">
    <property type="entry name" value="P-loop containing nucleoside triphosphate hydrolases"/>
    <property type="match status" value="1"/>
</dbReference>
<dbReference type="SMART" id="SM00530">
    <property type="entry name" value="HTH_XRE"/>
    <property type="match status" value="1"/>
</dbReference>
<evidence type="ECO:0000313" key="4">
    <source>
        <dbReference type="Proteomes" id="UP001234880"/>
    </source>
</evidence>
<evidence type="ECO:0000313" key="3">
    <source>
        <dbReference type="EMBL" id="MDP9612924.1"/>
    </source>
</evidence>
<dbReference type="SMART" id="SM00028">
    <property type="entry name" value="TPR"/>
    <property type="match status" value="4"/>
</dbReference>
<sequence>MTSKSLSQSAHHIRGNVIANTVNFRRFSRPAVDVDAAGKQLACEIPGCHSVPGYLEGNYLPMSTQFSTALRNFRTQRGLSLRQFSQVVHYSPGWLSRIERGQAAPTLALARSCDDALTAGGKLLELARLETRGRLRPAQLPSAVAGFVGRTDALRELDGALADAERTGKALMVAIDGPPGAGKTALTIQWAQRVASRFPGGVLFTDLQGHSHQGRPADPLQVLEDFLAALGTESVPDELEARSALFRTVVADRRVLVVLDNAIDSQQVKPLLVGSASCAVMVTSRRRLTGLGVIAGAQRLSLAPMGPQESIELLRGAVGAKRVDAEPEAARAVALRCAHLPLALRITAERLATHPRWPLSHVADELSGAGRLDALADRDDGDLAVRKVFDLSYETLDGDTARVFRLLGLYPGGRISAAAAAALTGHPLARTRDLLDRLVAVHLVEETGLDRYWMHDLLRDYAADRAAAHESDAERLTAVRRLMSWYTLSVDAANIALAPQREVPPLEPPPAGVTPLTFTSDTAAEEARAWLNEEVRDSAVPMVRLAARYRLPEAWHIPVRLWNWLLLRKPWSMWISSHTIGLKAAATYGGPGNQAWVEMNLGEAYRQSGDYDRAEQHVTQALTLRRRIGDRQGQAWCLEALGFIAADRTDTPLAHSYFSQALDAFRQTGDAHGEAVARCSLAEADGLLGNMAESQAGFKQGLYLHRRMGDLFGEGMLWERRAHLHQQHGELVQAVECLDRSAECHSQGGNDWGRAAAHDLRAQLLVKLSRWEEARKAWERAWELFDRLGDPRAARLQDRLLEWCQAEEPSVTGRPQE</sequence>
<accession>A0ABT9KWW0</accession>
<dbReference type="InterPro" id="IPR036388">
    <property type="entry name" value="WH-like_DNA-bd_sf"/>
</dbReference>
<dbReference type="PROSITE" id="PS50943">
    <property type="entry name" value="HTH_CROC1"/>
    <property type="match status" value="1"/>
</dbReference>
<dbReference type="SUPFAM" id="SSF47413">
    <property type="entry name" value="lambda repressor-like DNA-binding domains"/>
    <property type="match status" value="1"/>
</dbReference>
<dbReference type="Gene3D" id="1.10.260.40">
    <property type="entry name" value="lambda repressor-like DNA-binding domains"/>
    <property type="match status" value="1"/>
</dbReference>
<feature type="repeat" description="TPR" evidence="1">
    <location>
        <begin position="595"/>
        <end position="628"/>
    </location>
</feature>
<dbReference type="InterPro" id="IPR011990">
    <property type="entry name" value="TPR-like_helical_dom_sf"/>
</dbReference>
<dbReference type="InterPro" id="IPR001387">
    <property type="entry name" value="Cro/C1-type_HTH"/>
</dbReference>
<dbReference type="PANTHER" id="PTHR47691">
    <property type="entry name" value="REGULATOR-RELATED"/>
    <property type="match status" value="1"/>
</dbReference>
<dbReference type="Gene3D" id="3.40.50.300">
    <property type="entry name" value="P-loop containing nucleotide triphosphate hydrolases"/>
    <property type="match status" value="1"/>
</dbReference>
<keyword evidence="4" id="KW-1185">Reference proteome</keyword>
<proteinExistence type="predicted"/>
<dbReference type="InterPro" id="IPR010982">
    <property type="entry name" value="Lambda_DNA-bd_dom_sf"/>
</dbReference>
<dbReference type="CDD" id="cd00093">
    <property type="entry name" value="HTH_XRE"/>
    <property type="match status" value="1"/>
</dbReference>
<comment type="caution">
    <text evidence="3">The sequence shown here is derived from an EMBL/GenBank/DDBJ whole genome shotgun (WGS) entry which is preliminary data.</text>
</comment>
<dbReference type="Pfam" id="PF13560">
    <property type="entry name" value="HTH_31"/>
    <property type="match status" value="1"/>
</dbReference>
<organism evidence="3 4">
    <name type="scientific">Streptomyces demainii</name>
    <dbReference type="NCBI Taxonomy" id="588122"/>
    <lineage>
        <taxon>Bacteria</taxon>
        <taxon>Bacillati</taxon>
        <taxon>Actinomycetota</taxon>
        <taxon>Actinomycetes</taxon>
        <taxon>Kitasatosporales</taxon>
        <taxon>Streptomycetaceae</taxon>
        <taxon>Streptomyces</taxon>
    </lineage>
</organism>
<dbReference type="EMBL" id="JAURUE010000001">
    <property type="protein sequence ID" value="MDP9612924.1"/>
    <property type="molecule type" value="Genomic_DNA"/>
</dbReference>
<dbReference type="RefSeq" id="WP_307111271.1">
    <property type="nucleotide sequence ID" value="NZ_JAURUE010000001.1"/>
</dbReference>
<dbReference type="PROSITE" id="PS50005">
    <property type="entry name" value="TPR"/>
    <property type="match status" value="1"/>
</dbReference>
<reference evidence="3 4" key="1">
    <citation type="submission" date="2023-07" db="EMBL/GenBank/DDBJ databases">
        <title>Sequencing the genomes of 1000 actinobacteria strains.</title>
        <authorList>
            <person name="Klenk H.-P."/>
        </authorList>
    </citation>
    <scope>NUCLEOTIDE SEQUENCE [LARGE SCALE GENOMIC DNA]</scope>
    <source>
        <strain evidence="3 4">DSM 41600</strain>
    </source>
</reference>
<dbReference type="Pfam" id="PF00931">
    <property type="entry name" value="NB-ARC"/>
    <property type="match status" value="1"/>
</dbReference>
<dbReference type="InterPro" id="IPR002182">
    <property type="entry name" value="NB-ARC"/>
</dbReference>
<dbReference type="PANTHER" id="PTHR47691:SF3">
    <property type="entry name" value="HTH-TYPE TRANSCRIPTIONAL REGULATOR RV0890C-RELATED"/>
    <property type="match status" value="1"/>
</dbReference>
<protein>
    <submittedName>
        <fullName evidence="3">Tetratricopeptide (TPR) repeat protein/transcriptional regulator with XRE-family HTH domain</fullName>
    </submittedName>
</protein>
<dbReference type="InterPro" id="IPR019734">
    <property type="entry name" value="TPR_rpt"/>
</dbReference>
<name>A0ABT9KWW0_9ACTN</name>
<feature type="domain" description="HTH cro/C1-type" evidence="2">
    <location>
        <begin position="70"/>
        <end position="110"/>
    </location>
</feature>
<gene>
    <name evidence="3" type="ORF">JOF35_005201</name>
</gene>
<dbReference type="Gene3D" id="1.25.40.10">
    <property type="entry name" value="Tetratricopeptide repeat domain"/>
    <property type="match status" value="2"/>
</dbReference>